<organism evidence="1 2">
    <name type="scientific">Dioscorea alata</name>
    <name type="common">Purple yam</name>
    <dbReference type="NCBI Taxonomy" id="55571"/>
    <lineage>
        <taxon>Eukaryota</taxon>
        <taxon>Viridiplantae</taxon>
        <taxon>Streptophyta</taxon>
        <taxon>Embryophyta</taxon>
        <taxon>Tracheophyta</taxon>
        <taxon>Spermatophyta</taxon>
        <taxon>Magnoliopsida</taxon>
        <taxon>Liliopsida</taxon>
        <taxon>Dioscoreales</taxon>
        <taxon>Dioscoreaceae</taxon>
        <taxon>Dioscorea</taxon>
    </lineage>
</organism>
<dbReference type="EC" id="3.1.3.16" evidence="1"/>
<proteinExistence type="predicted"/>
<reference evidence="2" key="1">
    <citation type="journal article" date="2022" name="Nat. Commun.">
        <title>Chromosome evolution and the genetic basis of agronomically important traits in greater yam.</title>
        <authorList>
            <person name="Bredeson J.V."/>
            <person name="Lyons J.B."/>
            <person name="Oniyinde I.O."/>
            <person name="Okereke N.R."/>
            <person name="Kolade O."/>
            <person name="Nnabue I."/>
            <person name="Nwadili C.O."/>
            <person name="Hribova E."/>
            <person name="Parker M."/>
            <person name="Nwogha J."/>
            <person name="Shu S."/>
            <person name="Carlson J."/>
            <person name="Kariba R."/>
            <person name="Muthemba S."/>
            <person name="Knop K."/>
            <person name="Barton G.J."/>
            <person name="Sherwood A.V."/>
            <person name="Lopez-Montes A."/>
            <person name="Asiedu R."/>
            <person name="Jamnadass R."/>
            <person name="Muchugi A."/>
            <person name="Goodstein D."/>
            <person name="Egesi C.N."/>
            <person name="Featherston J."/>
            <person name="Asfaw A."/>
            <person name="Simpson G.G."/>
            <person name="Dolezel J."/>
            <person name="Hendre P.S."/>
            <person name="Van Deynze A."/>
            <person name="Kumar P.L."/>
            <person name="Obidiegwu J.E."/>
            <person name="Bhattacharjee R."/>
            <person name="Rokhsar D.S."/>
        </authorList>
    </citation>
    <scope>NUCLEOTIDE SEQUENCE [LARGE SCALE GENOMIC DNA]</scope>
    <source>
        <strain evidence="2">cv. TDa95/00328</strain>
    </source>
</reference>
<dbReference type="EMBL" id="CM037021">
    <property type="protein sequence ID" value="KAH7668839.1"/>
    <property type="molecule type" value="Genomic_DNA"/>
</dbReference>
<gene>
    <name evidence="1" type="ORF">IHE45_11G037300</name>
</gene>
<keyword evidence="1" id="KW-0378">Hydrolase</keyword>
<accession>A0ACB7V643</accession>
<dbReference type="Proteomes" id="UP000827976">
    <property type="component" value="Chromosome 11"/>
</dbReference>
<comment type="caution">
    <text evidence="1">The sequence shown here is derived from an EMBL/GenBank/DDBJ whole genome shotgun (WGS) entry which is preliminary data.</text>
</comment>
<sequence>MTNISQPFWDIAQNCNEVPQGQVFTRHTPIFDSEAEPAIIYEGKEQSEWVKRYPNRMAIAKLSTNRWFEDGLTDAVCLKPEGEVKDLKTFETLGSKIINHYPGWRGREPIQNNLIDHPYYAEWAKYIVNNYSKELSEVELVGGIVASVGHYDFDVNFYKALMELWCPETNTFHFLHGEVGISLWDIKELGGLPIIGDIYDEVIPPNDIICRRHDPELYVLKNLFDIFQWLSKRSADQDLYFEDWVEFFYHSIPYSLLRRIDDNTSSIPGLLRIPKMLHFMNSTATPFVNPVYVRKFIRHEDNFISLPFPFMHHNDEIVRDSRYPAGPRVLDSYTMEYVKNLRCGVLPLRCAGDFFAEPYNQHRFGRQFGYDQHAPAYIDIPRRASSLGVLAGYWLHLSRQKTSSSFYILEHDRKERLILVYAQKKWLRTVEAFFQQSYSSLIQDDFRDKRDVNREQGRSSKSYRVINESVFIDHTDHTIDPVNPAKRQRTEGMSTLFIYLLFIIYF</sequence>
<evidence type="ECO:0000313" key="2">
    <source>
        <dbReference type="Proteomes" id="UP000827976"/>
    </source>
</evidence>
<name>A0ACB7V643_DIOAL</name>
<keyword evidence="2" id="KW-1185">Reference proteome</keyword>
<evidence type="ECO:0000313" key="1">
    <source>
        <dbReference type="EMBL" id="KAH7668839.1"/>
    </source>
</evidence>
<protein>
    <submittedName>
        <fullName evidence="1">Protein-serine/threonine phosphatase protein</fullName>
        <ecNumber evidence="1">3.1.3.16</ecNumber>
    </submittedName>
</protein>